<organism evidence="3 4">
    <name type="scientific">Paraburkholderia polaris</name>
    <dbReference type="NCBI Taxonomy" id="2728848"/>
    <lineage>
        <taxon>Bacteria</taxon>
        <taxon>Pseudomonadati</taxon>
        <taxon>Pseudomonadota</taxon>
        <taxon>Betaproteobacteria</taxon>
        <taxon>Burkholderiales</taxon>
        <taxon>Burkholderiaceae</taxon>
        <taxon>Paraburkholderia</taxon>
    </lineage>
</organism>
<dbReference type="Proteomes" id="UP000544134">
    <property type="component" value="Unassembled WGS sequence"/>
</dbReference>
<evidence type="ECO:0000313" key="3">
    <source>
        <dbReference type="EMBL" id="NMM01500.1"/>
    </source>
</evidence>
<dbReference type="InterPro" id="IPR025415">
    <property type="entry name" value="DUF4141"/>
</dbReference>
<keyword evidence="1" id="KW-0175">Coiled coil</keyword>
<feature type="signal peptide" evidence="2">
    <location>
        <begin position="1"/>
        <end position="19"/>
    </location>
</feature>
<name>A0A848IJN6_9BURK</name>
<feature type="coiled-coil region" evidence="1">
    <location>
        <begin position="203"/>
        <end position="233"/>
    </location>
</feature>
<comment type="caution">
    <text evidence="3">The sequence shown here is derived from an EMBL/GenBank/DDBJ whole genome shotgun (WGS) entry which is preliminary data.</text>
</comment>
<gene>
    <name evidence="3" type="ORF">HHL24_26625</name>
</gene>
<dbReference type="EMBL" id="JABBGJ010000031">
    <property type="protein sequence ID" value="NMM01500.1"/>
    <property type="molecule type" value="Genomic_DNA"/>
</dbReference>
<dbReference type="AlphaFoldDB" id="A0A848IJN6"/>
<protein>
    <submittedName>
        <fullName evidence="3">Type VI secretion protein</fullName>
    </submittedName>
</protein>
<sequence>MSSASAAVLLLFASQSATAQEIVFDPTNFAQNVITAAKAIQGEIYQDTNIVYQYQMEANQLKQATGINATALMTQYNAITSDITSMQSYVNNLQSLYGQLQSGQGWINKVQGLVASQGKTPQQFITDQATLASQGNQQAVNLFQSGNSIAQHQQQLMQRRQQLQDSITLNPTQQATAEATTHYLDIVTSQNNDLIQLQTQAAQQAAQKQAAAAQQQNENSQILQQRLQAQQQELSNLGISNTN</sequence>
<proteinExistence type="predicted"/>
<evidence type="ECO:0000256" key="2">
    <source>
        <dbReference type="SAM" id="SignalP"/>
    </source>
</evidence>
<dbReference type="Pfam" id="PF13605">
    <property type="entry name" value="DUF4141"/>
    <property type="match status" value="1"/>
</dbReference>
<feature type="chain" id="PRO_5032834793" evidence="2">
    <location>
        <begin position="20"/>
        <end position="243"/>
    </location>
</feature>
<reference evidence="3 4" key="1">
    <citation type="submission" date="2020-04" db="EMBL/GenBank/DDBJ databases">
        <title>Paraburkholderia sp. RP-4-7 isolated from soil.</title>
        <authorList>
            <person name="Dahal R.H."/>
        </authorList>
    </citation>
    <scope>NUCLEOTIDE SEQUENCE [LARGE SCALE GENOMIC DNA]</scope>
    <source>
        <strain evidence="3 4">RP-4-7</strain>
    </source>
</reference>
<keyword evidence="4" id="KW-1185">Reference proteome</keyword>
<keyword evidence="2" id="KW-0732">Signal</keyword>
<accession>A0A848IJN6</accession>
<evidence type="ECO:0000256" key="1">
    <source>
        <dbReference type="SAM" id="Coils"/>
    </source>
</evidence>
<evidence type="ECO:0000313" key="4">
    <source>
        <dbReference type="Proteomes" id="UP000544134"/>
    </source>
</evidence>